<protein>
    <recommendedName>
        <fullName evidence="6">Pentatricopeptide repeat-containing protein</fullName>
    </recommendedName>
</protein>
<dbReference type="AlphaFoldDB" id="A0AAN7RH67"/>
<dbReference type="PROSITE" id="PS51375">
    <property type="entry name" value="PPR"/>
    <property type="match status" value="4"/>
</dbReference>
<dbReference type="GO" id="GO:0009507">
    <property type="term" value="C:chloroplast"/>
    <property type="evidence" value="ECO:0007669"/>
    <property type="project" value="TreeGrafter"/>
</dbReference>
<sequence length="386" mass="43420">MSSVVRQLHRVFSASQPAAAAAAAAAAATATARTTLTSTKVRKLLDSLERSLKPPSGQFRRQSRVLEAVHKLSSAGHTSLVDEILRDQKQRIGPESELFAAYLIELYGAAGMFDLARELFDEMPNLNCPPTIRSLNSLLQACVKSERFNEVERLVRDLPVMLSLEPDLVTYNILVGSYCRAGSIDRALLVIDEISEKGLQPEAITFTPLLVFFYRSGRFKEGDHIWDLMESKNITLNATTYHIKLHAMVSHDKLADAVELFADMEKKSVIPDVYCYNALIIGFCRKEDSEEAKNWYQKLVKSSCSPDFVTMSMLIPFFRKKNDLDMVYVLCTDLMSMSFRISPHLVQRVVDDLVQHSKLELAEELVKLSSSDSNSRYNLKIPSVSR</sequence>
<accession>A0AAN7RH67</accession>
<dbReference type="Pfam" id="PF13041">
    <property type="entry name" value="PPR_2"/>
    <property type="match status" value="1"/>
</dbReference>
<keyword evidence="5" id="KW-1185">Reference proteome</keyword>
<proteinExistence type="inferred from homology"/>
<dbReference type="EMBL" id="JAXQNO010000005">
    <property type="protein sequence ID" value="KAK4798166.1"/>
    <property type="molecule type" value="Genomic_DNA"/>
</dbReference>
<organism evidence="4 5">
    <name type="scientific">Trapa natans</name>
    <name type="common">Water chestnut</name>
    <dbReference type="NCBI Taxonomy" id="22666"/>
    <lineage>
        <taxon>Eukaryota</taxon>
        <taxon>Viridiplantae</taxon>
        <taxon>Streptophyta</taxon>
        <taxon>Embryophyta</taxon>
        <taxon>Tracheophyta</taxon>
        <taxon>Spermatophyta</taxon>
        <taxon>Magnoliopsida</taxon>
        <taxon>eudicotyledons</taxon>
        <taxon>Gunneridae</taxon>
        <taxon>Pentapetalae</taxon>
        <taxon>rosids</taxon>
        <taxon>malvids</taxon>
        <taxon>Myrtales</taxon>
        <taxon>Lythraceae</taxon>
        <taxon>Trapa</taxon>
    </lineage>
</organism>
<dbReference type="Pfam" id="PF01535">
    <property type="entry name" value="PPR"/>
    <property type="match status" value="2"/>
</dbReference>
<dbReference type="NCBIfam" id="TIGR00756">
    <property type="entry name" value="PPR"/>
    <property type="match status" value="3"/>
</dbReference>
<reference evidence="4 5" key="1">
    <citation type="journal article" date="2023" name="Hortic Res">
        <title>Pangenome of water caltrop reveals structural variations and asymmetric subgenome divergence after allopolyploidization.</title>
        <authorList>
            <person name="Zhang X."/>
            <person name="Chen Y."/>
            <person name="Wang L."/>
            <person name="Yuan Y."/>
            <person name="Fang M."/>
            <person name="Shi L."/>
            <person name="Lu R."/>
            <person name="Comes H.P."/>
            <person name="Ma Y."/>
            <person name="Chen Y."/>
            <person name="Huang G."/>
            <person name="Zhou Y."/>
            <person name="Zheng Z."/>
            <person name="Qiu Y."/>
        </authorList>
    </citation>
    <scope>NUCLEOTIDE SEQUENCE [LARGE SCALE GENOMIC DNA]</scope>
    <source>
        <strain evidence="4">F231</strain>
    </source>
</reference>
<evidence type="ECO:0000313" key="5">
    <source>
        <dbReference type="Proteomes" id="UP001346149"/>
    </source>
</evidence>
<dbReference type="Proteomes" id="UP001346149">
    <property type="component" value="Unassembled WGS sequence"/>
</dbReference>
<comment type="caution">
    <text evidence="4">The sequence shown here is derived from an EMBL/GenBank/DDBJ whole genome shotgun (WGS) entry which is preliminary data.</text>
</comment>
<dbReference type="InterPro" id="IPR011990">
    <property type="entry name" value="TPR-like_helical_dom_sf"/>
</dbReference>
<dbReference type="GO" id="GO:0010019">
    <property type="term" value="P:chloroplast-nucleus signaling pathway"/>
    <property type="evidence" value="ECO:0007669"/>
    <property type="project" value="TreeGrafter"/>
</dbReference>
<dbReference type="PANTHER" id="PTHR47936:SF5">
    <property type="entry name" value="PENTACOTRIPEPTIDE-REPEAT REGION OF PRORP DOMAIN-CONTAINING PROTEIN"/>
    <property type="match status" value="1"/>
</dbReference>
<feature type="repeat" description="PPR" evidence="3">
    <location>
        <begin position="167"/>
        <end position="201"/>
    </location>
</feature>
<evidence type="ECO:0000313" key="4">
    <source>
        <dbReference type="EMBL" id="KAK4798166.1"/>
    </source>
</evidence>
<dbReference type="GO" id="GO:0031930">
    <property type="term" value="P:mitochondria-nucleus signaling pathway"/>
    <property type="evidence" value="ECO:0007669"/>
    <property type="project" value="TreeGrafter"/>
</dbReference>
<evidence type="ECO:0008006" key="6">
    <source>
        <dbReference type="Google" id="ProtNLM"/>
    </source>
</evidence>
<dbReference type="InterPro" id="IPR002885">
    <property type="entry name" value="PPR_rpt"/>
</dbReference>
<dbReference type="Pfam" id="PF12854">
    <property type="entry name" value="PPR_1"/>
    <property type="match status" value="1"/>
</dbReference>
<keyword evidence="2" id="KW-0677">Repeat</keyword>
<comment type="similarity">
    <text evidence="1">Belongs to the PPR family. P subfamily.</text>
</comment>
<feature type="repeat" description="PPR" evidence="3">
    <location>
        <begin position="96"/>
        <end position="130"/>
    </location>
</feature>
<evidence type="ECO:0000256" key="3">
    <source>
        <dbReference type="PROSITE-ProRule" id="PRU00708"/>
    </source>
</evidence>
<evidence type="ECO:0000256" key="1">
    <source>
        <dbReference type="ARBA" id="ARBA00007626"/>
    </source>
</evidence>
<feature type="repeat" description="PPR" evidence="3">
    <location>
        <begin position="272"/>
        <end position="306"/>
    </location>
</feature>
<gene>
    <name evidence="4" type="ORF">SAY86_030492</name>
</gene>
<dbReference type="Gene3D" id="1.25.40.10">
    <property type="entry name" value="Tetratricopeptide repeat domain"/>
    <property type="match status" value="2"/>
</dbReference>
<name>A0AAN7RH67_TRANT</name>
<feature type="repeat" description="PPR" evidence="3">
    <location>
        <begin position="237"/>
        <end position="271"/>
    </location>
</feature>
<dbReference type="PANTHER" id="PTHR47936">
    <property type="entry name" value="PPR_LONG DOMAIN-CONTAINING PROTEIN"/>
    <property type="match status" value="1"/>
</dbReference>
<evidence type="ECO:0000256" key="2">
    <source>
        <dbReference type="ARBA" id="ARBA00022737"/>
    </source>
</evidence>